<evidence type="ECO:0000313" key="1">
    <source>
        <dbReference type="EMBL" id="EOA99532.1"/>
    </source>
</evidence>
<organism evidence="1 2">
    <name type="scientific">Anas platyrhynchos</name>
    <name type="common">Mallard</name>
    <name type="synonym">Anas boschas</name>
    <dbReference type="NCBI Taxonomy" id="8839"/>
    <lineage>
        <taxon>Eukaryota</taxon>
        <taxon>Metazoa</taxon>
        <taxon>Chordata</taxon>
        <taxon>Craniata</taxon>
        <taxon>Vertebrata</taxon>
        <taxon>Euteleostomi</taxon>
        <taxon>Archelosauria</taxon>
        <taxon>Archosauria</taxon>
        <taxon>Dinosauria</taxon>
        <taxon>Saurischia</taxon>
        <taxon>Theropoda</taxon>
        <taxon>Coelurosauria</taxon>
        <taxon>Aves</taxon>
        <taxon>Neognathae</taxon>
        <taxon>Galloanserae</taxon>
        <taxon>Anseriformes</taxon>
        <taxon>Anatidae</taxon>
        <taxon>Anatinae</taxon>
        <taxon>Anas</taxon>
    </lineage>
</organism>
<dbReference type="Proteomes" id="UP000296049">
    <property type="component" value="Unassembled WGS sequence"/>
</dbReference>
<evidence type="ECO:0000313" key="2">
    <source>
        <dbReference type="Proteomes" id="UP000296049"/>
    </source>
</evidence>
<dbReference type="EMBL" id="KB743316">
    <property type="protein sequence ID" value="EOA99532.1"/>
    <property type="molecule type" value="Genomic_DNA"/>
</dbReference>
<name>R0LGV7_ANAPL</name>
<dbReference type="AlphaFoldDB" id="R0LGV7"/>
<gene>
    <name evidence="1" type="ORF">Anapl_14268</name>
</gene>
<proteinExistence type="predicted"/>
<reference evidence="2" key="1">
    <citation type="journal article" date="2013" name="Nat. Genet.">
        <title>The duck genome and transcriptome provide insight into an avian influenza virus reservoir species.</title>
        <authorList>
            <person name="Huang Y."/>
            <person name="Li Y."/>
            <person name="Burt D.W."/>
            <person name="Chen H."/>
            <person name="Zhang Y."/>
            <person name="Qian W."/>
            <person name="Kim H."/>
            <person name="Gan S."/>
            <person name="Zhao Y."/>
            <person name="Li J."/>
            <person name="Yi K."/>
            <person name="Feng H."/>
            <person name="Zhu P."/>
            <person name="Li B."/>
            <person name="Liu Q."/>
            <person name="Fairley S."/>
            <person name="Magor K.E."/>
            <person name="Du Z."/>
            <person name="Hu X."/>
            <person name="Goodman L."/>
            <person name="Tafer H."/>
            <person name="Vignal A."/>
            <person name="Lee T."/>
            <person name="Kim K.W."/>
            <person name="Sheng Z."/>
            <person name="An Y."/>
            <person name="Searle S."/>
            <person name="Herrero J."/>
            <person name="Groenen M.A."/>
            <person name="Crooijmans R.P."/>
            <person name="Faraut T."/>
            <person name="Cai Q."/>
            <person name="Webster R.G."/>
            <person name="Aldridge J.R."/>
            <person name="Warren W.C."/>
            <person name="Bartschat S."/>
            <person name="Kehr S."/>
            <person name="Marz M."/>
            <person name="Stadler P.F."/>
            <person name="Smith J."/>
            <person name="Kraus R.H."/>
            <person name="Zhao Y."/>
            <person name="Ren L."/>
            <person name="Fei J."/>
            <person name="Morisson M."/>
            <person name="Kaiser P."/>
            <person name="Griffin D.K."/>
            <person name="Rao M."/>
            <person name="Pitel F."/>
            <person name="Wang J."/>
            <person name="Li N."/>
        </authorList>
    </citation>
    <scope>NUCLEOTIDE SEQUENCE [LARGE SCALE GENOMIC DNA]</scope>
</reference>
<protein>
    <submittedName>
        <fullName evidence="1">Uncharacterized protein</fullName>
    </submittedName>
</protein>
<keyword evidence="2" id="KW-1185">Reference proteome</keyword>
<accession>R0LGV7</accession>
<sequence>MSTAAVTSTSQSSSSSDSTAMPVFVATAFYKISIKMFSAIKIFHSDQLKCDQLKPFISRCSYVSDDNFPRAYFSPRTGRQLRLHPFILSQEKEQLPTEKLPHILIYVKGCLKQHLTHSGGWVIHLLLKNGNTAASLQLAMGAAHSPINTKIKPDVRDLQKRFEDILWLSGT</sequence>